<proteinExistence type="predicted"/>
<gene>
    <name evidence="1" type="ORF">HPB50_010955</name>
</gene>
<sequence length="497" mass="55695">MCTPSTETFPYALNNPWHTPSYNTEADLDRNETAIESQPSALTADWPFKERTDLSLCMDEPYGSHALQNYMKTPLLTEQPTGIVPSHTRENDEQRLTFALHVVSAKDTREADAILTTAFSERASPESGGSSLKFTEPRVLPLKADDFDPGQEACEVLASMSRSSSQRKWPHHQILHRTARRLNESTDCARPHASGCAHNRRNDGIRMRVEDHPSTLRTGCPPTQPAASSNGKYTTRSFLCPYCGEVFYHKSTFGCHIAKHTSAKPYSCTVCARTFPHQNSLNGHYRIHASESLENRQNRCTGKDKAARATDSSTSVLDSHLDNSGEGGDTELHQARPLPAEGATDKSDAEHVLTAVKQENSFNSNLPEKPKQETKRQEASPHGIVKVKEEADAAPEEKARPRFSCPLCPRDFAQRGSQRDHVKRHFDRKSYHCHLCPQAFYYLSNLRRHVKRHSGEKEFQCEHCSNKFTRGGSLRYHLKNTHGLRPPEVTGSANSVP</sequence>
<dbReference type="Proteomes" id="UP000821845">
    <property type="component" value="Chromosome 1"/>
</dbReference>
<name>A0ACB7TGB0_HYAAI</name>
<evidence type="ECO:0000313" key="2">
    <source>
        <dbReference type="Proteomes" id="UP000821845"/>
    </source>
</evidence>
<comment type="caution">
    <text evidence="1">The sequence shown here is derived from an EMBL/GenBank/DDBJ whole genome shotgun (WGS) entry which is preliminary data.</text>
</comment>
<reference evidence="1" key="1">
    <citation type="submission" date="2020-05" db="EMBL/GenBank/DDBJ databases">
        <title>Large-scale comparative analyses of tick genomes elucidate their genetic diversity and vector capacities.</title>
        <authorList>
            <person name="Jia N."/>
            <person name="Wang J."/>
            <person name="Shi W."/>
            <person name="Du L."/>
            <person name="Sun Y."/>
            <person name="Zhan W."/>
            <person name="Jiang J."/>
            <person name="Wang Q."/>
            <person name="Zhang B."/>
            <person name="Ji P."/>
            <person name="Sakyi L.B."/>
            <person name="Cui X."/>
            <person name="Yuan T."/>
            <person name="Jiang B."/>
            <person name="Yang W."/>
            <person name="Lam T.T.-Y."/>
            <person name="Chang Q."/>
            <person name="Ding S."/>
            <person name="Wang X."/>
            <person name="Zhu J."/>
            <person name="Ruan X."/>
            <person name="Zhao L."/>
            <person name="Wei J."/>
            <person name="Que T."/>
            <person name="Du C."/>
            <person name="Cheng J."/>
            <person name="Dai P."/>
            <person name="Han X."/>
            <person name="Huang E."/>
            <person name="Gao Y."/>
            <person name="Liu J."/>
            <person name="Shao H."/>
            <person name="Ye R."/>
            <person name="Li L."/>
            <person name="Wei W."/>
            <person name="Wang X."/>
            <person name="Wang C."/>
            <person name="Yang T."/>
            <person name="Huo Q."/>
            <person name="Li W."/>
            <person name="Guo W."/>
            <person name="Chen H."/>
            <person name="Zhou L."/>
            <person name="Ni X."/>
            <person name="Tian J."/>
            <person name="Zhou Y."/>
            <person name="Sheng Y."/>
            <person name="Liu T."/>
            <person name="Pan Y."/>
            <person name="Xia L."/>
            <person name="Li J."/>
            <person name="Zhao F."/>
            <person name="Cao W."/>
        </authorList>
    </citation>
    <scope>NUCLEOTIDE SEQUENCE</scope>
    <source>
        <strain evidence="1">Hyas-2018</strain>
    </source>
</reference>
<protein>
    <submittedName>
        <fullName evidence="1">Uncharacterized protein</fullName>
    </submittedName>
</protein>
<organism evidence="1 2">
    <name type="scientific">Hyalomma asiaticum</name>
    <name type="common">Tick</name>
    <dbReference type="NCBI Taxonomy" id="266040"/>
    <lineage>
        <taxon>Eukaryota</taxon>
        <taxon>Metazoa</taxon>
        <taxon>Ecdysozoa</taxon>
        <taxon>Arthropoda</taxon>
        <taxon>Chelicerata</taxon>
        <taxon>Arachnida</taxon>
        <taxon>Acari</taxon>
        <taxon>Parasitiformes</taxon>
        <taxon>Ixodida</taxon>
        <taxon>Ixodoidea</taxon>
        <taxon>Ixodidae</taxon>
        <taxon>Hyalomminae</taxon>
        <taxon>Hyalomma</taxon>
    </lineage>
</organism>
<dbReference type="EMBL" id="CM023481">
    <property type="protein sequence ID" value="KAH6945970.1"/>
    <property type="molecule type" value="Genomic_DNA"/>
</dbReference>
<evidence type="ECO:0000313" key="1">
    <source>
        <dbReference type="EMBL" id="KAH6945970.1"/>
    </source>
</evidence>
<keyword evidence="2" id="KW-1185">Reference proteome</keyword>
<accession>A0ACB7TGB0</accession>